<dbReference type="AlphaFoldDB" id="A0A074LW80"/>
<name>A0A074LW80_9BACL</name>
<dbReference type="eggNOG" id="COG5492">
    <property type="taxonomic scope" value="Bacteria"/>
</dbReference>
<evidence type="ECO:0000256" key="1">
    <source>
        <dbReference type="SAM" id="MobiDB-lite"/>
    </source>
</evidence>
<evidence type="ECO:0000313" key="3">
    <source>
        <dbReference type="EMBL" id="KEO85104.1"/>
    </source>
</evidence>
<feature type="region of interest" description="Disordered" evidence="1">
    <location>
        <begin position="212"/>
        <end position="240"/>
    </location>
</feature>
<dbReference type="EMBL" id="JMIR01000001">
    <property type="protein sequence ID" value="KEO85104.1"/>
    <property type="molecule type" value="Genomic_DNA"/>
</dbReference>
<gene>
    <name evidence="3" type="ORF">EL26_00650</name>
</gene>
<evidence type="ECO:0000259" key="2">
    <source>
        <dbReference type="Pfam" id="PF18964"/>
    </source>
</evidence>
<organism evidence="3 4">
    <name type="scientific">Tumebacillus flagellatus</name>
    <dbReference type="NCBI Taxonomy" id="1157490"/>
    <lineage>
        <taxon>Bacteria</taxon>
        <taxon>Bacillati</taxon>
        <taxon>Bacillota</taxon>
        <taxon>Bacilli</taxon>
        <taxon>Bacillales</taxon>
        <taxon>Alicyclobacillaceae</taxon>
        <taxon>Tumebacillus</taxon>
    </lineage>
</organism>
<sequence>MCFLSDGTTIPCNNNSTVVNGYYVNHIKPGELFVGSTASFSFQNQITWKGQDYVLYQSYITPFDDWSQHDNVVDGNDPLTRTITADPGGNKIMGMYKPKSTVSVTATIDGPTEADSTATEVDGTFSFDALSKGADLSKYEITNTVNCTFVKPGDKTGSLSGKADGRSGLPIKIQLSGGPSTKASVTVKAYDVNGGSDLATAEHTVVVYNAPPPAQSVGGQDLDPNSNGKIGADPAPGSSSDKFNVTQGVPTHEYLYTQAGGKRYLYNYHYQQVSKFKEYPITVQKSFHLTWEEQVQTGTDEQGNPVYEWQPREDTVVIPQPYTVKRNYSYWMVDSLNVYKMSYATMQNYALPGIVTMSPRNYAAPDVYADHHSDEAWHLQEPKYPNPYMIPGVEEVSGGQNGRPNPPSEDWRSEAEQQIPKIKVRNDPFSFDNLPQARMDSSWQDEKTQNPLDIPAPQQYQDSDRVFYQNHLYIDPSKINQYQTSSSGKVHYVPTGTTIPSQAAEVVDDIHNINYVTVHTPTVCYCDISDDRDHNQMTVPDPARRSLILTRNFTVSVPTDGPHQNYLNYGTRDYAEYIQTRQVWFPFDVYMDGEWKKSGQWLTIPKAYKAYTFALPVWVNEGDYDVKFRAVAENSPVQEGDPYYTNASQEENQANLNLAHHIATKIIPVKVIGRLFDFKVTDVADYNWELVFRPYKGSRDILPNRSYWVGDRDFNGDKRNPTVAPPFELPLGPKSSPLAGYSNVAVKTGYHFKFDLKTVGNMYGLYDGIRITPSFTFIKKDGTGRQDVDLYYSTNTKPFVKIGSQEDTLKRQFVLNTPLRNVTNAEFTDTATFLYDRVFNNQDRATAGNRTLYINNYSYKAEKPVPIGSAYAWELLSSGTRTFIGVHNNDAGDPALANAAVQKWYGEYSLPAAVKAVPKNFDLAGYARTHVLDDHSKDVWLKNGYLIVNFNIETIQNGDTDHPHLQYLHGPWDNQWRMEGMRSSFTDAEGHVFEIRDGDVLYYHADKSSYDDFGTYVPH</sequence>
<feature type="domain" description="DUF5704" evidence="2">
    <location>
        <begin position="243"/>
        <end position="427"/>
    </location>
</feature>
<reference evidence="3 4" key="1">
    <citation type="journal article" date="2013" name="Int. J. Syst. Evol. Microbiol.">
        <title>Tumebacillus flagellatus sp. nov., an alpha-amylase/pullulanase-producing bacterium isolated from cassava wastewater.</title>
        <authorList>
            <person name="Wang Q."/>
            <person name="Xie N."/>
            <person name="Qin Y."/>
            <person name="Shen N."/>
            <person name="Zhu J."/>
            <person name="Mi H."/>
            <person name="Huang R."/>
        </authorList>
    </citation>
    <scope>NUCLEOTIDE SEQUENCE [LARGE SCALE GENOMIC DNA]</scope>
    <source>
        <strain evidence="3 4">GST4</strain>
    </source>
</reference>
<dbReference type="InterPro" id="IPR043759">
    <property type="entry name" value="DUF5704"/>
</dbReference>
<accession>A0A074LW80</accession>
<feature type="region of interest" description="Disordered" evidence="1">
    <location>
        <begin position="392"/>
        <end position="416"/>
    </location>
</feature>
<dbReference type="RefSeq" id="WP_052035815.1">
    <property type="nucleotide sequence ID" value="NZ_JMIR01000001.1"/>
</dbReference>
<proteinExistence type="predicted"/>
<dbReference type="OrthoDB" id="2657408at2"/>
<comment type="caution">
    <text evidence="3">The sequence shown here is derived from an EMBL/GenBank/DDBJ whole genome shotgun (WGS) entry which is preliminary data.</text>
</comment>
<dbReference type="Proteomes" id="UP000027931">
    <property type="component" value="Unassembled WGS sequence"/>
</dbReference>
<protein>
    <recommendedName>
        <fullName evidence="2">DUF5704 domain-containing protein</fullName>
    </recommendedName>
</protein>
<keyword evidence="4" id="KW-1185">Reference proteome</keyword>
<evidence type="ECO:0000313" key="4">
    <source>
        <dbReference type="Proteomes" id="UP000027931"/>
    </source>
</evidence>
<dbReference type="Pfam" id="PF18964">
    <property type="entry name" value="DUF5704"/>
    <property type="match status" value="1"/>
</dbReference>